<name>A0A6J5QRN0_9CAUD</name>
<protein>
    <recommendedName>
        <fullName evidence="2">Lipoprotein</fullName>
    </recommendedName>
</protein>
<evidence type="ECO:0000313" key="1">
    <source>
        <dbReference type="EMBL" id="CAB4183658.1"/>
    </source>
</evidence>
<proteinExistence type="predicted"/>
<reference evidence="1" key="1">
    <citation type="submission" date="2020-05" db="EMBL/GenBank/DDBJ databases">
        <authorList>
            <person name="Chiriac C."/>
            <person name="Salcher M."/>
            <person name="Ghai R."/>
            <person name="Kavagutti S V."/>
        </authorList>
    </citation>
    <scope>NUCLEOTIDE SEQUENCE</scope>
</reference>
<dbReference type="EMBL" id="LR797049">
    <property type="protein sequence ID" value="CAB4183658.1"/>
    <property type="molecule type" value="Genomic_DNA"/>
</dbReference>
<dbReference type="PROSITE" id="PS51257">
    <property type="entry name" value="PROKAR_LIPOPROTEIN"/>
    <property type="match status" value="1"/>
</dbReference>
<gene>
    <name evidence="1" type="ORF">UFOVP1106_38</name>
</gene>
<accession>A0A6J5QRN0</accession>
<organism evidence="1">
    <name type="scientific">uncultured Caudovirales phage</name>
    <dbReference type="NCBI Taxonomy" id="2100421"/>
    <lineage>
        <taxon>Viruses</taxon>
        <taxon>Duplodnaviria</taxon>
        <taxon>Heunggongvirae</taxon>
        <taxon>Uroviricota</taxon>
        <taxon>Caudoviricetes</taxon>
        <taxon>Peduoviridae</taxon>
        <taxon>Maltschvirus</taxon>
        <taxon>Maltschvirus maltsch</taxon>
    </lineage>
</organism>
<evidence type="ECO:0008006" key="2">
    <source>
        <dbReference type="Google" id="ProtNLM"/>
    </source>
</evidence>
<sequence>MKTLITGILMLSISGCAFVKQVQTHCTVTAPSYNLQNGDFTSCIQCDSLAAVVKSVINKVK</sequence>